<proteinExistence type="predicted"/>
<accession>A0AAC9N7Q7</accession>
<protein>
    <submittedName>
        <fullName evidence="1">Uncharacterized protein</fullName>
    </submittedName>
</protein>
<reference evidence="1 2" key="1">
    <citation type="submission" date="2016-10" db="EMBL/GenBank/DDBJ databases">
        <title>Flavobacterium gilvum sp. nov., isolated from stream water.</title>
        <authorList>
            <person name="Shin S.-K."/>
            <person name="Cho Y.-J."/>
            <person name="Yi H."/>
        </authorList>
    </citation>
    <scope>NUCLEOTIDE SEQUENCE [LARGE SCALE GENOMIC DNA]</scope>
    <source>
        <strain evidence="1 2">EM1308</strain>
    </source>
</reference>
<dbReference type="Proteomes" id="UP000175968">
    <property type="component" value="Chromosome"/>
</dbReference>
<dbReference type="EMBL" id="CP017479">
    <property type="protein sequence ID" value="AOW11294.1"/>
    <property type="molecule type" value="Genomic_DNA"/>
</dbReference>
<keyword evidence="2" id="KW-1185">Reference proteome</keyword>
<dbReference type="AlphaFoldDB" id="A0AAC9N7Q7"/>
<gene>
    <name evidence="1" type="ORF">EM308_07335</name>
</gene>
<evidence type="ECO:0000313" key="1">
    <source>
        <dbReference type="EMBL" id="AOW11294.1"/>
    </source>
</evidence>
<organism evidence="1 2">
    <name type="scientific">Flavobacterium gilvum</name>
    <dbReference type="NCBI Taxonomy" id="1492737"/>
    <lineage>
        <taxon>Bacteria</taxon>
        <taxon>Pseudomonadati</taxon>
        <taxon>Bacteroidota</taxon>
        <taxon>Flavobacteriia</taxon>
        <taxon>Flavobacteriales</taxon>
        <taxon>Flavobacteriaceae</taxon>
        <taxon>Flavobacterium</taxon>
    </lineage>
</organism>
<name>A0AAC9N7Q7_9FLAO</name>
<evidence type="ECO:0000313" key="2">
    <source>
        <dbReference type="Proteomes" id="UP000175968"/>
    </source>
</evidence>
<sequence>MDILIFKTNIKTKRDYFKVKRALKTKLDIEEISIDSEDCDKVLRVISKMNSSQTIIDEVKGLNFFCEELED</sequence>
<dbReference type="KEGG" id="fgl:EM308_07335"/>